<dbReference type="Proteomes" id="UP001597213">
    <property type="component" value="Unassembled WGS sequence"/>
</dbReference>
<dbReference type="CDD" id="cd00299">
    <property type="entry name" value="GST_C_family"/>
    <property type="match status" value="1"/>
</dbReference>
<dbReference type="InterPro" id="IPR010987">
    <property type="entry name" value="Glutathione-S-Trfase_C-like"/>
</dbReference>
<dbReference type="PANTHER" id="PTHR44051:SF8">
    <property type="entry name" value="GLUTATHIONE S-TRANSFERASE GSTA"/>
    <property type="match status" value="1"/>
</dbReference>
<dbReference type="InterPro" id="IPR036249">
    <property type="entry name" value="Thioredoxin-like_sf"/>
</dbReference>
<evidence type="ECO:0000259" key="1">
    <source>
        <dbReference type="PROSITE" id="PS50404"/>
    </source>
</evidence>
<sequence length="221" mass="24707">MTLTLYYHPLASACWKVLVALYANGTAFTPRLIDLSQQSDRDLMAGLTPLGKMPALRDDASGATIAETSVIIEWLDQNRPGPAPLIPKENALDVRTWDRVFDFYVHDPMQRIVSARLFLSESAAAEIAAEARKQLDQAYRVLDRHLIGKDWATGPAFTLADCAAAPALFYAGILQPFDGHAQLTGYFERLLALPAFARVLDEARPYFDMFPFQDQMPARFR</sequence>
<keyword evidence="4" id="KW-1185">Reference proteome</keyword>
<dbReference type="SFLD" id="SFLDS00019">
    <property type="entry name" value="Glutathione_Transferase_(cytos"/>
    <property type="match status" value="1"/>
</dbReference>
<feature type="domain" description="GST N-terminal" evidence="1">
    <location>
        <begin position="1"/>
        <end position="83"/>
    </location>
</feature>
<dbReference type="CDD" id="cd00570">
    <property type="entry name" value="GST_N_family"/>
    <property type="match status" value="1"/>
</dbReference>
<feature type="domain" description="GST C-terminal" evidence="2">
    <location>
        <begin position="90"/>
        <end position="212"/>
    </location>
</feature>
<dbReference type="PROSITE" id="PS50404">
    <property type="entry name" value="GST_NTER"/>
    <property type="match status" value="1"/>
</dbReference>
<dbReference type="Pfam" id="PF00043">
    <property type="entry name" value="GST_C"/>
    <property type="match status" value="1"/>
</dbReference>
<reference evidence="4" key="1">
    <citation type="journal article" date="2019" name="Int. J. Syst. Evol. Microbiol.">
        <title>The Global Catalogue of Microorganisms (GCM) 10K type strain sequencing project: providing services to taxonomists for standard genome sequencing and annotation.</title>
        <authorList>
            <consortium name="The Broad Institute Genomics Platform"/>
            <consortium name="The Broad Institute Genome Sequencing Center for Infectious Disease"/>
            <person name="Wu L."/>
            <person name="Ma J."/>
        </authorList>
    </citation>
    <scope>NUCLEOTIDE SEQUENCE [LARGE SCALE GENOMIC DNA]</scope>
    <source>
        <strain evidence="4">CCUG 56029</strain>
    </source>
</reference>
<dbReference type="InterPro" id="IPR036282">
    <property type="entry name" value="Glutathione-S-Trfase_C_sf"/>
</dbReference>
<dbReference type="InterPro" id="IPR004046">
    <property type="entry name" value="GST_C"/>
</dbReference>
<evidence type="ECO:0000313" key="4">
    <source>
        <dbReference type="Proteomes" id="UP001597213"/>
    </source>
</evidence>
<dbReference type="Pfam" id="PF13417">
    <property type="entry name" value="GST_N_3"/>
    <property type="match status" value="1"/>
</dbReference>
<dbReference type="SUPFAM" id="SSF47616">
    <property type="entry name" value="GST C-terminal domain-like"/>
    <property type="match status" value="1"/>
</dbReference>
<name>A0ABW4RBT6_9RHOB</name>
<evidence type="ECO:0000313" key="3">
    <source>
        <dbReference type="EMBL" id="MFD1883159.1"/>
    </source>
</evidence>
<comment type="caution">
    <text evidence="3">The sequence shown here is derived from an EMBL/GenBank/DDBJ whole genome shotgun (WGS) entry which is preliminary data.</text>
</comment>
<dbReference type="InterPro" id="IPR040079">
    <property type="entry name" value="Glutathione_S-Trfase"/>
</dbReference>
<dbReference type="Gene3D" id="1.20.1050.10">
    <property type="match status" value="1"/>
</dbReference>
<organism evidence="3 4">
    <name type="scientific">Paracoccus pacificus</name>
    <dbReference type="NCBI Taxonomy" id="1463598"/>
    <lineage>
        <taxon>Bacteria</taxon>
        <taxon>Pseudomonadati</taxon>
        <taxon>Pseudomonadota</taxon>
        <taxon>Alphaproteobacteria</taxon>
        <taxon>Rhodobacterales</taxon>
        <taxon>Paracoccaceae</taxon>
        <taxon>Paracoccus</taxon>
    </lineage>
</organism>
<gene>
    <name evidence="3" type="ORF">ACFSCT_15675</name>
</gene>
<dbReference type="PROSITE" id="PS50405">
    <property type="entry name" value="GST_CTER"/>
    <property type="match status" value="1"/>
</dbReference>
<dbReference type="RefSeq" id="WP_379144251.1">
    <property type="nucleotide sequence ID" value="NZ_JBHUEN010000043.1"/>
</dbReference>
<dbReference type="Gene3D" id="3.40.30.10">
    <property type="entry name" value="Glutaredoxin"/>
    <property type="match status" value="1"/>
</dbReference>
<evidence type="ECO:0000259" key="2">
    <source>
        <dbReference type="PROSITE" id="PS50405"/>
    </source>
</evidence>
<proteinExistence type="predicted"/>
<dbReference type="SUPFAM" id="SSF52833">
    <property type="entry name" value="Thioredoxin-like"/>
    <property type="match status" value="1"/>
</dbReference>
<dbReference type="EMBL" id="JBHUEN010000043">
    <property type="protein sequence ID" value="MFD1883159.1"/>
    <property type="molecule type" value="Genomic_DNA"/>
</dbReference>
<dbReference type="SFLD" id="SFLDG00358">
    <property type="entry name" value="Main_(cytGST)"/>
    <property type="match status" value="1"/>
</dbReference>
<protein>
    <submittedName>
        <fullName evidence="3">Glutathione S-transferase family protein</fullName>
    </submittedName>
</protein>
<dbReference type="InterPro" id="IPR004045">
    <property type="entry name" value="Glutathione_S-Trfase_N"/>
</dbReference>
<accession>A0ABW4RBT6</accession>
<dbReference type="PANTHER" id="PTHR44051">
    <property type="entry name" value="GLUTATHIONE S-TRANSFERASE-RELATED"/>
    <property type="match status" value="1"/>
</dbReference>